<evidence type="ECO:0000256" key="1">
    <source>
        <dbReference type="SAM" id="Phobius"/>
    </source>
</evidence>
<name>A0A5S9IM74_UABAM</name>
<feature type="transmembrane region" description="Helical" evidence="1">
    <location>
        <begin position="6"/>
        <end position="25"/>
    </location>
</feature>
<organism evidence="2 3">
    <name type="scientific">Uabimicrobium amorphum</name>
    <dbReference type="NCBI Taxonomy" id="2596890"/>
    <lineage>
        <taxon>Bacteria</taxon>
        <taxon>Pseudomonadati</taxon>
        <taxon>Planctomycetota</taxon>
        <taxon>Candidatus Uabimicrobiia</taxon>
        <taxon>Candidatus Uabimicrobiales</taxon>
        <taxon>Candidatus Uabimicrobiaceae</taxon>
        <taxon>Candidatus Uabimicrobium</taxon>
    </lineage>
</organism>
<accession>A0A5S9IM74</accession>
<feature type="transmembrane region" description="Helical" evidence="1">
    <location>
        <begin position="97"/>
        <end position="119"/>
    </location>
</feature>
<feature type="transmembrane region" description="Helical" evidence="1">
    <location>
        <begin position="57"/>
        <end position="77"/>
    </location>
</feature>
<gene>
    <name evidence="2" type="ORF">UABAM_02443</name>
</gene>
<dbReference type="EMBL" id="AP019860">
    <property type="protein sequence ID" value="BBM84087.1"/>
    <property type="molecule type" value="Genomic_DNA"/>
</dbReference>
<keyword evidence="1" id="KW-0472">Membrane</keyword>
<keyword evidence="3" id="KW-1185">Reference proteome</keyword>
<keyword evidence="1" id="KW-0812">Transmembrane</keyword>
<dbReference type="KEGG" id="uam:UABAM_02443"/>
<dbReference type="AlphaFoldDB" id="A0A5S9IM74"/>
<proteinExistence type="predicted"/>
<evidence type="ECO:0000313" key="3">
    <source>
        <dbReference type="Proteomes" id="UP000326354"/>
    </source>
</evidence>
<dbReference type="RefSeq" id="WP_151968264.1">
    <property type="nucleotide sequence ID" value="NZ_AP019860.1"/>
</dbReference>
<sequence length="221" mass="25284">MRHLVFYLLQASAGISAVWLLWAMLKDSPYRIGFMSVEVKEYQPQKFVQIEANGYKCAYIAWMIMLGCLGLLYFVMIPDAQKYLRRTIYQDEWLEPLIVGTVLGLMVVYAIIFCLDVVINKSGIKTITFDVPQQTVTLVAKGKSMVIPMGEIKECKMKHWVGLKGEILVVFILGEFGGCTVDIIPDYSKLQERLDMWRDIFGERFVDELDDFPPASDNLVC</sequence>
<keyword evidence="1" id="KW-1133">Transmembrane helix</keyword>
<dbReference type="Proteomes" id="UP000326354">
    <property type="component" value="Chromosome"/>
</dbReference>
<evidence type="ECO:0000313" key="2">
    <source>
        <dbReference type="EMBL" id="BBM84087.1"/>
    </source>
</evidence>
<protein>
    <submittedName>
        <fullName evidence="2">Uncharacterized protein</fullName>
    </submittedName>
</protein>
<reference evidence="2 3" key="1">
    <citation type="submission" date="2019-08" db="EMBL/GenBank/DDBJ databases">
        <title>Complete genome sequence of Candidatus Uab amorphum.</title>
        <authorList>
            <person name="Shiratori T."/>
            <person name="Suzuki S."/>
            <person name="Kakizawa Y."/>
            <person name="Ishida K."/>
        </authorList>
    </citation>
    <scope>NUCLEOTIDE SEQUENCE [LARGE SCALE GENOMIC DNA]</scope>
    <source>
        <strain evidence="2 3">SRT547</strain>
    </source>
</reference>